<gene>
    <name evidence="1" type="ORF">S12H4_38864</name>
</gene>
<reference evidence="1" key="1">
    <citation type="journal article" date="2014" name="Front. Microbiol.">
        <title>High frequency of phylogenetically diverse reductive dehalogenase-homologous genes in deep subseafloor sedimentary metagenomes.</title>
        <authorList>
            <person name="Kawai M."/>
            <person name="Futagami T."/>
            <person name="Toyoda A."/>
            <person name="Takaki Y."/>
            <person name="Nishi S."/>
            <person name="Hori S."/>
            <person name="Arai W."/>
            <person name="Tsubouchi T."/>
            <person name="Morono Y."/>
            <person name="Uchiyama I."/>
            <person name="Ito T."/>
            <person name="Fujiyama A."/>
            <person name="Inagaki F."/>
            <person name="Takami H."/>
        </authorList>
    </citation>
    <scope>NUCLEOTIDE SEQUENCE</scope>
    <source>
        <strain evidence="1">Expedition CK06-06</strain>
    </source>
</reference>
<evidence type="ECO:0000313" key="1">
    <source>
        <dbReference type="EMBL" id="GAI95599.1"/>
    </source>
</evidence>
<feature type="non-terminal residue" evidence="1">
    <location>
        <position position="260"/>
    </location>
</feature>
<comment type="caution">
    <text evidence="1">The sequence shown here is derived from an EMBL/GenBank/DDBJ whole genome shotgun (WGS) entry which is preliminary data.</text>
</comment>
<organism evidence="1">
    <name type="scientific">marine sediment metagenome</name>
    <dbReference type="NCBI Taxonomy" id="412755"/>
    <lineage>
        <taxon>unclassified sequences</taxon>
        <taxon>metagenomes</taxon>
        <taxon>ecological metagenomes</taxon>
    </lineage>
</organism>
<proteinExistence type="predicted"/>
<dbReference type="EMBL" id="BARW01023430">
    <property type="protein sequence ID" value="GAI95599.1"/>
    <property type="molecule type" value="Genomic_DNA"/>
</dbReference>
<dbReference type="AlphaFoldDB" id="X1UTE2"/>
<sequence length="260" mass="27124">MASGDIGPVLGTGIFDAVTGNEPSVVHIFGDVYAVAYRGQGNHGWLRTLTISGDGTTIALTGSSLEFDGVSGYSPSLIHVSGDTYVIAYWNATSDDGIVKTVSIDAAGNIGSIHSFTFDATRGRTPEIIHISGDVYAVAYRGPLDDGWLRTLTISADGTAIALTGSSLEFDIGYASDPHLTHVSGNVYAIAYEISAASFDVKICTMTISNAGVIGGAVIDVYQFSAPPSQAKRAKILHIANTVFAIVAQENATKDGWVVT</sequence>
<accession>X1UTE2</accession>
<protein>
    <submittedName>
        <fullName evidence="1">Uncharacterized protein</fullName>
    </submittedName>
</protein>
<name>X1UTE2_9ZZZZ</name>